<evidence type="ECO:0000259" key="1">
    <source>
        <dbReference type="Pfam" id="PF13575"/>
    </source>
</evidence>
<dbReference type="InterPro" id="IPR007822">
    <property type="entry name" value="LANC-like"/>
</dbReference>
<dbReference type="InterPro" id="IPR012341">
    <property type="entry name" value="6hp_glycosidase-like_sf"/>
</dbReference>
<dbReference type="PRINTS" id="PR01950">
    <property type="entry name" value="LANCSUPER"/>
</dbReference>
<evidence type="ECO:0000313" key="3">
    <source>
        <dbReference type="Proteomes" id="UP001589693"/>
    </source>
</evidence>
<feature type="domain" description="Lantibiotic biosynthesis protein dehydration" evidence="1">
    <location>
        <begin position="123"/>
        <end position="497"/>
    </location>
</feature>
<dbReference type="RefSeq" id="WP_377852847.1">
    <property type="nucleotide sequence ID" value="NZ_JBHLZU010000014.1"/>
</dbReference>
<dbReference type="PIRSF" id="PIRSF037228">
    <property type="entry name" value="Lant_mod_RumM"/>
    <property type="match status" value="1"/>
</dbReference>
<dbReference type="CDD" id="cd04792">
    <property type="entry name" value="LanM-like"/>
    <property type="match status" value="1"/>
</dbReference>
<accession>A0ABV5ZXD1</accession>
<keyword evidence="3" id="KW-1185">Reference proteome</keyword>
<dbReference type="InterPro" id="IPR017146">
    <property type="entry name" value="Lanti_2_LanM"/>
</dbReference>
<dbReference type="SMART" id="SM01260">
    <property type="entry name" value="LANC_like"/>
    <property type="match status" value="1"/>
</dbReference>
<dbReference type="Pfam" id="PF13575">
    <property type="entry name" value="DUF4135"/>
    <property type="match status" value="1"/>
</dbReference>
<sequence length="983" mass="104820">MGEVRERGGAIDFDDRHRALGARLADRVAAPFAALADPLVGWACERLVESAPRGHGQPNAHQWAELLLPALSRRLNGMAQRACLAELASAREQGLLSGDDSESRFASFLVGLANDRQSVLDRYPVLDRQLAVVTDLWVTQAVEFSERLARDLPDLVERFAGGTDPGAVVDVHMGLGDPHRGARTVSVVEFESGLRCVYKPRSLATDVHFQALLEWVNDRLDGPELPTLRCVDRGEYGWTEFVEAAECEPGEPAARLFQRYGGLLAVLYLVRAGDCHTENVIVSGERPFLIDVETVFQPLITSLRSDSGSAAEKAATAMCEGSVLFSGLLPVGARPADPTELAGLGSSAVAPRPGAALPKATVVGAGTDRMRIEFARQPSEPVEPSRTPRPIEHLDDIVSGFAATYQVFVRHHAELVDSAGPLAAFSPDRVRCVVRDTMVYGLLLSTSFHPSLLRDVADRERHFDRLRADVARRPGLAAFVDAEQRDMRRNDVPLFTVGADGGPVCAADDVPLSGVTVRSGMSIAREILDRLGPDDLELQTWLIRTAVTSETIRSELTVARQRHESTPAAHPADRTRLAAAADALAEKVAALAISADDEAVWLGCSTGRSGNYTVGLLGAGFYDGLTGIATFLARHGELRDSRETTRLAAQAARAALRRIGHAPEPGGRVGLQGTGGLVYGLAQLHSLVPQRELLDHALGLAKHLRTDVVSDEQFEVMGGAAGAIFGLAALHRVRPDGAVRDAIAAAADRLVSAQRPCAVGAGWTAVLLRDWGVAPEPLGGFAHGASGIAAALAIAADVLGDARYEDAMRAALVYEAHLFDVEAGDWRDVRRDIATDFVVSYGQDGPAQSVAWCHGAPGIGIARHIVLDIVDDPSWRDELSTAAATTLRSGFGNDHSLCHGDLGNLDFLLLAARRDAALADAVQRQAAGVLDGVDEHGWRCGLHPNLVGTGLFTGLAGIGYGVLRLLDPETVPSVLALEPPRGE</sequence>
<organism evidence="2 3">
    <name type="scientific">Allokutzneria oryzae</name>
    <dbReference type="NCBI Taxonomy" id="1378989"/>
    <lineage>
        <taxon>Bacteria</taxon>
        <taxon>Bacillati</taxon>
        <taxon>Actinomycetota</taxon>
        <taxon>Actinomycetes</taxon>
        <taxon>Pseudonocardiales</taxon>
        <taxon>Pseudonocardiaceae</taxon>
        <taxon>Allokutzneria</taxon>
    </lineage>
</organism>
<comment type="caution">
    <text evidence="2">The sequence shown here is derived from an EMBL/GenBank/DDBJ whole genome shotgun (WGS) entry which is preliminary data.</text>
</comment>
<name>A0ABV5ZXD1_9PSEU</name>
<proteinExistence type="predicted"/>
<dbReference type="Proteomes" id="UP001589693">
    <property type="component" value="Unassembled WGS sequence"/>
</dbReference>
<protein>
    <submittedName>
        <fullName evidence="2">Type 2 lanthipeptide synthetase LanM family protein</fullName>
    </submittedName>
</protein>
<dbReference type="NCBIfam" id="TIGR03897">
    <property type="entry name" value="lanti_2_LanM"/>
    <property type="match status" value="1"/>
</dbReference>
<dbReference type="Gene3D" id="1.50.10.10">
    <property type="match status" value="1"/>
</dbReference>
<dbReference type="Pfam" id="PF05147">
    <property type="entry name" value="LANC_like"/>
    <property type="match status" value="1"/>
</dbReference>
<reference evidence="2 3" key="1">
    <citation type="submission" date="2024-09" db="EMBL/GenBank/DDBJ databases">
        <authorList>
            <person name="Sun Q."/>
            <person name="Mori K."/>
        </authorList>
    </citation>
    <scope>NUCLEOTIDE SEQUENCE [LARGE SCALE GENOMIC DNA]</scope>
    <source>
        <strain evidence="2 3">TBRC 7907</strain>
    </source>
</reference>
<dbReference type="EMBL" id="JBHLZU010000014">
    <property type="protein sequence ID" value="MFB9905543.1"/>
    <property type="molecule type" value="Genomic_DNA"/>
</dbReference>
<gene>
    <name evidence="2" type="ORF">ACFFQA_16545</name>
</gene>
<dbReference type="InterPro" id="IPR025410">
    <property type="entry name" value="Lant_dehyd"/>
</dbReference>
<evidence type="ECO:0000313" key="2">
    <source>
        <dbReference type="EMBL" id="MFB9905543.1"/>
    </source>
</evidence>
<dbReference type="SUPFAM" id="SSF158745">
    <property type="entry name" value="LanC-like"/>
    <property type="match status" value="1"/>
</dbReference>